<accession>A0A0J7XWG7</accession>
<dbReference type="AlphaFoldDB" id="A0A0J7XWG7"/>
<reference evidence="2 3" key="1">
    <citation type="journal article" date="2015" name="G3 (Bethesda)">
        <title>Insights into Ongoing Evolution of the Hexachlorocyclohexane Catabolic Pathway from Comparative Genomics of Ten Sphingomonadaceae Strains.</title>
        <authorList>
            <person name="Pearce S.L."/>
            <person name="Oakeshott J.G."/>
            <person name="Pandey G."/>
        </authorList>
    </citation>
    <scope>NUCLEOTIDE SEQUENCE [LARGE SCALE GENOMIC DNA]</scope>
    <source>
        <strain evidence="2 3">LL01</strain>
    </source>
</reference>
<keyword evidence="1" id="KW-0472">Membrane</keyword>
<protein>
    <submittedName>
        <fullName evidence="2">Uncharacterized protein</fullName>
    </submittedName>
</protein>
<organism evidence="2 3">
    <name type="scientific">Sphingobium cupriresistens LL01</name>
    <dbReference type="NCBI Taxonomy" id="1420583"/>
    <lineage>
        <taxon>Bacteria</taxon>
        <taxon>Pseudomonadati</taxon>
        <taxon>Pseudomonadota</taxon>
        <taxon>Alphaproteobacteria</taxon>
        <taxon>Sphingomonadales</taxon>
        <taxon>Sphingomonadaceae</taxon>
        <taxon>Sphingobium</taxon>
    </lineage>
</organism>
<comment type="caution">
    <text evidence="2">The sequence shown here is derived from an EMBL/GenBank/DDBJ whole genome shotgun (WGS) entry which is preliminary data.</text>
</comment>
<name>A0A0J7XWG7_9SPHN</name>
<gene>
    <name evidence="2" type="ORF">V473_13235</name>
</gene>
<feature type="transmembrane region" description="Helical" evidence="1">
    <location>
        <begin position="20"/>
        <end position="39"/>
    </location>
</feature>
<dbReference type="EMBL" id="JACT01000002">
    <property type="protein sequence ID" value="KMS55927.1"/>
    <property type="molecule type" value="Genomic_DNA"/>
</dbReference>
<keyword evidence="1" id="KW-1133">Transmembrane helix</keyword>
<keyword evidence="1" id="KW-0812">Transmembrane</keyword>
<dbReference type="Proteomes" id="UP000052232">
    <property type="component" value="Unassembled WGS sequence"/>
</dbReference>
<evidence type="ECO:0000256" key="1">
    <source>
        <dbReference type="SAM" id="Phobius"/>
    </source>
</evidence>
<keyword evidence="3" id="KW-1185">Reference proteome</keyword>
<evidence type="ECO:0000313" key="2">
    <source>
        <dbReference type="EMBL" id="KMS55927.1"/>
    </source>
</evidence>
<sequence>MMDAPLASNCAKRTTSLLMALALLETLLGLSLFAIILLVHRPDEKLAKLSEL</sequence>
<evidence type="ECO:0000313" key="3">
    <source>
        <dbReference type="Proteomes" id="UP000052232"/>
    </source>
</evidence>
<proteinExistence type="predicted"/>